<name>A0A5J9VQZ8_9POAL</name>
<dbReference type="Gramene" id="TVU38812">
    <property type="protein sequence ID" value="TVU38812"/>
    <property type="gene ID" value="EJB05_12203"/>
</dbReference>
<reference evidence="2 3" key="1">
    <citation type="journal article" date="2019" name="Sci. Rep.">
        <title>A high-quality genome of Eragrostis curvula grass provides insights into Poaceae evolution and supports new strategies to enhance forage quality.</title>
        <authorList>
            <person name="Carballo J."/>
            <person name="Santos B.A.C.M."/>
            <person name="Zappacosta D."/>
            <person name="Garbus I."/>
            <person name="Selva J.P."/>
            <person name="Gallo C.A."/>
            <person name="Diaz A."/>
            <person name="Albertini E."/>
            <person name="Caccamo M."/>
            <person name="Echenique V."/>
        </authorList>
    </citation>
    <scope>NUCLEOTIDE SEQUENCE [LARGE SCALE GENOMIC DNA]</scope>
    <source>
        <strain evidence="3">cv. Victoria</strain>
        <tissue evidence="2">Leaf</tissue>
    </source>
</reference>
<dbReference type="EMBL" id="RWGY01000007">
    <property type="protein sequence ID" value="TVU38812.1"/>
    <property type="molecule type" value="Genomic_DNA"/>
</dbReference>
<organism evidence="2 3">
    <name type="scientific">Eragrostis curvula</name>
    <name type="common">weeping love grass</name>
    <dbReference type="NCBI Taxonomy" id="38414"/>
    <lineage>
        <taxon>Eukaryota</taxon>
        <taxon>Viridiplantae</taxon>
        <taxon>Streptophyta</taxon>
        <taxon>Embryophyta</taxon>
        <taxon>Tracheophyta</taxon>
        <taxon>Spermatophyta</taxon>
        <taxon>Magnoliopsida</taxon>
        <taxon>Liliopsida</taxon>
        <taxon>Poales</taxon>
        <taxon>Poaceae</taxon>
        <taxon>PACMAD clade</taxon>
        <taxon>Chloridoideae</taxon>
        <taxon>Eragrostideae</taxon>
        <taxon>Eragrostidinae</taxon>
        <taxon>Eragrostis</taxon>
    </lineage>
</organism>
<feature type="compositionally biased region" description="Basic and acidic residues" evidence="1">
    <location>
        <begin position="150"/>
        <end position="162"/>
    </location>
</feature>
<accession>A0A5J9VQZ8</accession>
<proteinExistence type="predicted"/>
<evidence type="ECO:0000313" key="2">
    <source>
        <dbReference type="EMBL" id="TVU38812.1"/>
    </source>
</evidence>
<feature type="compositionally biased region" description="Basic residues" evidence="1">
    <location>
        <begin position="138"/>
        <end position="149"/>
    </location>
</feature>
<sequence>MDRGGAHRGGVVLERVHFDLAHHHGAGFDLERVEHHGLSGHRRVRLERQHPEDGLPEEVWREGHLHRVHLHRGRHRLRGARADLAGGHQRLPHVGAVVPHHRGHVAVPERGVVGVVHGDLHVHREVDHRRDDAERRDLRAHHRRHHARRPRLEQGEVERHEDGGEDDGDGQHGPAADQHGLPLHSAEFSWRVLRSMGAVAKEERAPAICKRGSFIGIADIFEKSSVEFVRYRYNISDRRAVSGTSPQIQTYSASFLDDTDFMRALSLTTAVGDVAVDSEAPVYRESTEGISFLRCVCPPPEQMMVSVADLS</sequence>
<feature type="compositionally biased region" description="Basic and acidic residues" evidence="1">
    <location>
        <begin position="124"/>
        <end position="137"/>
    </location>
</feature>
<feature type="region of interest" description="Disordered" evidence="1">
    <location>
        <begin position="124"/>
        <end position="180"/>
    </location>
</feature>
<dbReference type="AlphaFoldDB" id="A0A5J9VQZ8"/>
<evidence type="ECO:0000256" key="1">
    <source>
        <dbReference type="SAM" id="MobiDB-lite"/>
    </source>
</evidence>
<gene>
    <name evidence="2" type="ORF">EJB05_12203</name>
</gene>
<dbReference type="Proteomes" id="UP000324897">
    <property type="component" value="Chromosome 4"/>
</dbReference>
<protein>
    <submittedName>
        <fullName evidence="2">Uncharacterized protein</fullName>
    </submittedName>
</protein>
<keyword evidence="3" id="KW-1185">Reference proteome</keyword>
<comment type="caution">
    <text evidence="2">The sequence shown here is derived from an EMBL/GenBank/DDBJ whole genome shotgun (WGS) entry which is preliminary data.</text>
</comment>
<feature type="non-terminal residue" evidence="2">
    <location>
        <position position="1"/>
    </location>
</feature>
<evidence type="ECO:0000313" key="3">
    <source>
        <dbReference type="Proteomes" id="UP000324897"/>
    </source>
</evidence>